<dbReference type="Proteomes" id="UP000707356">
    <property type="component" value="Unassembled WGS sequence"/>
</dbReference>
<protein>
    <submittedName>
        <fullName evidence="8">Precorrin-3B C(17)-methyltransferase</fullName>
        <ecNumber evidence="8">2.1.1.131</ecNumber>
    </submittedName>
</protein>
<dbReference type="EMBL" id="JAHHHV010000025">
    <property type="protein sequence ID" value="MBW4464918.1"/>
    <property type="molecule type" value="Genomic_DNA"/>
</dbReference>
<dbReference type="InterPro" id="IPR000878">
    <property type="entry name" value="4pyrrol_Mease"/>
</dbReference>
<dbReference type="InterPro" id="IPR035996">
    <property type="entry name" value="4pyrrol_Methylase_sf"/>
</dbReference>
<accession>A0A951P8A9</accession>
<dbReference type="InterPro" id="IPR006363">
    <property type="entry name" value="Cbl_synth_CobJ/CibH_dom"/>
</dbReference>
<comment type="pathway">
    <text evidence="1">Cofactor biosynthesis; adenosylcobalamin biosynthesis.</text>
</comment>
<dbReference type="CDD" id="cd11646">
    <property type="entry name" value="Precorrin_3B_C17_MT"/>
    <property type="match status" value="1"/>
</dbReference>
<dbReference type="InterPro" id="IPR014776">
    <property type="entry name" value="4pyrrole_Mease_sub2"/>
</dbReference>
<name>A0A951P8A9_9CYAN</name>
<dbReference type="PANTHER" id="PTHR47036:SF1">
    <property type="entry name" value="COBALT-FACTOR III C(17)-METHYLTRANSFERASE-RELATED"/>
    <property type="match status" value="1"/>
</dbReference>
<dbReference type="InterPro" id="IPR014777">
    <property type="entry name" value="4pyrrole_Mease_sub1"/>
</dbReference>
<sequence>MALTIVILNQQSLMVARQIQAALPDTLIYGLESRIPAAEVEASFANFGDSLRQLFAEGQPIVGICAAGILIRTLASQISDKRQEPPVLAVAEDGSTVVPLLGGLQGVNELARQIAAALNVSPAITTAGDLRFQTALLSPPAGYTLANPDDAKAFISNLLSGATLKLEGAASWLSESQLPFAENAALTVRVTEYIPNHSPDCLTYHPKTLAISMNPRATDHPSALIAQALSAANLSPASAAVLVAPLNQAADPGVHAAAANLQVPARFLPAASPELLARAAVGASGRLLVSEPDYAIAVADLPLDPASIGQPQGQLAIVGTGPGSAEWMSPQVQQLLQAATDWVGYSTYLDLVEPLRQGQQRHDSDNRVELERAKLALNLAAAGRSVALISSGDPGIYAMAAAVFEVLETPEPAWEQIQIQVAPGISALQAAAARVGAPIGHDFCAISLSDILKPWEVIERRIAAAAEADFVIAFYNPLSKQRSWQLEQAIAILRRYRQPDTPVLLARDVGRPAESVTLRTLATFAPAEVDMRTLVLIGSSKTRTIAHPNGVWLYTPRRYDL</sequence>
<comment type="caution">
    <text evidence="8">The sequence shown here is derived from an EMBL/GenBank/DDBJ whole genome shotgun (WGS) entry which is preliminary data.</text>
</comment>
<evidence type="ECO:0000313" key="9">
    <source>
        <dbReference type="Proteomes" id="UP000707356"/>
    </source>
</evidence>
<evidence type="ECO:0000256" key="4">
    <source>
        <dbReference type="ARBA" id="ARBA00022679"/>
    </source>
</evidence>
<evidence type="ECO:0000259" key="7">
    <source>
        <dbReference type="Pfam" id="PF11760"/>
    </source>
</evidence>
<keyword evidence="4 8" id="KW-0808">Transferase</keyword>
<dbReference type="GO" id="GO:0009236">
    <property type="term" value="P:cobalamin biosynthetic process"/>
    <property type="evidence" value="ECO:0007669"/>
    <property type="project" value="UniProtKB-KW"/>
</dbReference>
<dbReference type="InterPro" id="IPR038029">
    <property type="entry name" value="GbiG_N_sf"/>
</dbReference>
<proteinExistence type="predicted"/>
<dbReference type="InterPro" id="IPR021744">
    <property type="entry name" value="CbiG_N"/>
</dbReference>
<keyword evidence="3 8" id="KW-0489">Methyltransferase</keyword>
<organism evidence="8 9">
    <name type="scientific">Pegethrix bostrychoides GSE-TBD4-15B</name>
    <dbReference type="NCBI Taxonomy" id="2839662"/>
    <lineage>
        <taxon>Bacteria</taxon>
        <taxon>Bacillati</taxon>
        <taxon>Cyanobacteriota</taxon>
        <taxon>Cyanophyceae</taxon>
        <taxon>Oculatellales</taxon>
        <taxon>Oculatellaceae</taxon>
        <taxon>Pegethrix</taxon>
    </lineage>
</organism>
<dbReference type="PANTHER" id="PTHR47036">
    <property type="entry name" value="COBALT-FACTOR III C(17)-METHYLTRANSFERASE-RELATED"/>
    <property type="match status" value="1"/>
</dbReference>
<dbReference type="SUPFAM" id="SSF53790">
    <property type="entry name" value="Tetrapyrrole methylase"/>
    <property type="match status" value="1"/>
</dbReference>
<evidence type="ECO:0000256" key="1">
    <source>
        <dbReference type="ARBA" id="ARBA00004953"/>
    </source>
</evidence>
<evidence type="ECO:0000259" key="6">
    <source>
        <dbReference type="Pfam" id="PF00590"/>
    </source>
</evidence>
<dbReference type="Gene3D" id="3.40.50.11220">
    <property type="match status" value="1"/>
</dbReference>
<feature type="domain" description="Cobalamin synthesis G N-terminal" evidence="7">
    <location>
        <begin position="51"/>
        <end position="129"/>
    </location>
</feature>
<dbReference type="SUPFAM" id="SSF159672">
    <property type="entry name" value="CbiG N-terminal domain-like"/>
    <property type="match status" value="1"/>
</dbReference>
<dbReference type="InterPro" id="IPR051810">
    <property type="entry name" value="Precorrin_MeTrfase"/>
</dbReference>
<dbReference type="Pfam" id="PF11760">
    <property type="entry name" value="CbiG_N"/>
    <property type="match status" value="1"/>
</dbReference>
<dbReference type="NCBIfam" id="TIGR01466">
    <property type="entry name" value="cobJ_cbiH"/>
    <property type="match status" value="1"/>
</dbReference>
<dbReference type="Gene3D" id="3.30.950.10">
    <property type="entry name" value="Methyltransferase, Cobalt-precorrin-4 Transmethylase, Domain 2"/>
    <property type="match status" value="1"/>
</dbReference>
<feature type="domain" description="Tetrapyrrole methylase" evidence="6">
    <location>
        <begin position="315"/>
        <end position="523"/>
    </location>
</feature>
<reference evidence="8" key="2">
    <citation type="journal article" date="2022" name="Microbiol. Resour. Announc.">
        <title>Metagenome Sequencing to Explore Phylogenomics of Terrestrial Cyanobacteria.</title>
        <authorList>
            <person name="Ward R.D."/>
            <person name="Stajich J.E."/>
            <person name="Johansen J.R."/>
            <person name="Huntemann M."/>
            <person name="Clum A."/>
            <person name="Foster B."/>
            <person name="Foster B."/>
            <person name="Roux S."/>
            <person name="Palaniappan K."/>
            <person name="Varghese N."/>
            <person name="Mukherjee S."/>
            <person name="Reddy T.B.K."/>
            <person name="Daum C."/>
            <person name="Copeland A."/>
            <person name="Chen I.A."/>
            <person name="Ivanova N.N."/>
            <person name="Kyrpides N.C."/>
            <person name="Shapiro N."/>
            <person name="Eloe-Fadrosh E.A."/>
            <person name="Pietrasiak N."/>
        </authorList>
    </citation>
    <scope>NUCLEOTIDE SEQUENCE</scope>
    <source>
        <strain evidence="8">GSE-TBD4-15B</strain>
    </source>
</reference>
<dbReference type="AlphaFoldDB" id="A0A951P8A9"/>
<dbReference type="EC" id="2.1.1.131" evidence="8"/>
<dbReference type="Gene3D" id="3.40.1010.10">
    <property type="entry name" value="Cobalt-precorrin-4 Transmethylase, Domain 1"/>
    <property type="match status" value="1"/>
</dbReference>
<reference evidence="8" key="1">
    <citation type="submission" date="2021-05" db="EMBL/GenBank/DDBJ databases">
        <authorList>
            <person name="Pietrasiak N."/>
            <person name="Ward R."/>
            <person name="Stajich J.E."/>
            <person name="Kurbessoian T."/>
        </authorList>
    </citation>
    <scope>NUCLEOTIDE SEQUENCE</scope>
    <source>
        <strain evidence="8">GSE-TBD4-15B</strain>
    </source>
</reference>
<dbReference type="GO" id="GO:0030789">
    <property type="term" value="F:precorrin-3B C17-methyltransferase activity"/>
    <property type="evidence" value="ECO:0007669"/>
    <property type="project" value="UniProtKB-EC"/>
</dbReference>
<keyword evidence="2" id="KW-0169">Cobalamin biosynthesis</keyword>
<evidence type="ECO:0000313" key="8">
    <source>
        <dbReference type="EMBL" id="MBW4464918.1"/>
    </source>
</evidence>
<dbReference type="Pfam" id="PF00590">
    <property type="entry name" value="TP_methylase"/>
    <property type="match status" value="1"/>
</dbReference>
<dbReference type="GO" id="GO:0032259">
    <property type="term" value="P:methylation"/>
    <property type="evidence" value="ECO:0007669"/>
    <property type="project" value="UniProtKB-KW"/>
</dbReference>
<keyword evidence="5" id="KW-0949">S-adenosyl-L-methionine</keyword>
<evidence type="ECO:0000256" key="3">
    <source>
        <dbReference type="ARBA" id="ARBA00022603"/>
    </source>
</evidence>
<evidence type="ECO:0000256" key="2">
    <source>
        <dbReference type="ARBA" id="ARBA00022573"/>
    </source>
</evidence>
<gene>
    <name evidence="8" type="primary">cobJ</name>
    <name evidence="8" type="ORF">KME07_05695</name>
</gene>
<evidence type="ECO:0000256" key="5">
    <source>
        <dbReference type="ARBA" id="ARBA00022691"/>
    </source>
</evidence>